<sequence length="68" mass="7872">MTVDSKIKQTLSNLKGIKSTLRIYSAQTQDEEAKPVYDEALEAVEETIIDLENRMKTLEFEEPQYKGY</sequence>
<dbReference type="Proteomes" id="UP000284177">
    <property type="component" value="Unassembled WGS sequence"/>
</dbReference>
<evidence type="ECO:0000313" key="2">
    <source>
        <dbReference type="Proteomes" id="UP000284177"/>
    </source>
</evidence>
<protein>
    <recommendedName>
        <fullName evidence="3">DUF1657 domain-containing protein</fullName>
    </recommendedName>
</protein>
<evidence type="ECO:0008006" key="3">
    <source>
        <dbReference type="Google" id="ProtNLM"/>
    </source>
</evidence>
<comment type="caution">
    <text evidence="1">The sequence shown here is derived from an EMBL/GenBank/DDBJ whole genome shotgun (WGS) entry which is preliminary data.</text>
</comment>
<gene>
    <name evidence="1" type="ORF">BET03_06595</name>
</gene>
<accession>A0A419SUW2</accession>
<proteinExistence type="predicted"/>
<reference evidence="1 2" key="1">
    <citation type="submission" date="2016-08" db="EMBL/GenBank/DDBJ databases">
        <title>Novel Firmicutes and Novel Genomes.</title>
        <authorList>
            <person name="Poppleton D.I."/>
            <person name="Gribaldo S."/>
        </authorList>
    </citation>
    <scope>NUCLEOTIDE SEQUENCE [LARGE SCALE GENOMIC DNA]</scope>
    <source>
        <strain evidence="1 2">CTT3</strain>
    </source>
</reference>
<evidence type="ECO:0000313" key="1">
    <source>
        <dbReference type="EMBL" id="RKD29010.1"/>
    </source>
</evidence>
<dbReference type="OrthoDB" id="1684731at2"/>
<organism evidence="1 2">
    <name type="scientific">Thermohalobacter berrensis</name>
    <dbReference type="NCBI Taxonomy" id="99594"/>
    <lineage>
        <taxon>Bacteria</taxon>
        <taxon>Bacillati</taxon>
        <taxon>Bacillota</taxon>
        <taxon>Tissierellia</taxon>
        <taxon>Tissierellales</taxon>
        <taxon>Thermohalobacteraceae</taxon>
        <taxon>Thermohalobacter</taxon>
    </lineage>
</organism>
<name>A0A419SUW2_9FIRM</name>
<keyword evidence="2" id="KW-1185">Reference proteome</keyword>
<dbReference type="RefSeq" id="WP_120170670.1">
    <property type="nucleotide sequence ID" value="NZ_MCIB01000039.1"/>
</dbReference>
<dbReference type="Pfam" id="PF07870">
    <property type="entry name" value="DUF1657"/>
    <property type="match status" value="1"/>
</dbReference>
<dbReference type="EMBL" id="MCIB01000039">
    <property type="protein sequence ID" value="RKD29010.1"/>
    <property type="molecule type" value="Genomic_DNA"/>
</dbReference>
<dbReference type="AlphaFoldDB" id="A0A419SUW2"/>
<dbReference type="InterPro" id="IPR012452">
    <property type="entry name" value="DUF1657"/>
</dbReference>